<reference evidence="3" key="2">
    <citation type="submission" date="2019-10" db="EMBL/GenBank/DDBJ databases">
        <authorList>
            <consortium name="NCBI Genome Project"/>
        </authorList>
    </citation>
    <scope>NUCLEOTIDE SEQUENCE</scope>
    <source>
        <strain evidence="3">NI907</strain>
    </source>
</reference>
<proteinExistence type="predicted"/>
<protein>
    <submittedName>
        <fullName evidence="3">Uncharacterized protein</fullName>
    </submittedName>
</protein>
<keyword evidence="2" id="KW-1185">Reference proteome</keyword>
<feature type="compositionally biased region" description="Low complexity" evidence="1">
    <location>
        <begin position="92"/>
        <end position="105"/>
    </location>
</feature>
<accession>A0A6P8B5A3</accession>
<organism evidence="2 3">
    <name type="scientific">Pyricularia grisea</name>
    <name type="common">Crabgrass-specific blast fungus</name>
    <name type="synonym">Magnaporthe grisea</name>
    <dbReference type="NCBI Taxonomy" id="148305"/>
    <lineage>
        <taxon>Eukaryota</taxon>
        <taxon>Fungi</taxon>
        <taxon>Dikarya</taxon>
        <taxon>Ascomycota</taxon>
        <taxon>Pezizomycotina</taxon>
        <taxon>Sordariomycetes</taxon>
        <taxon>Sordariomycetidae</taxon>
        <taxon>Magnaporthales</taxon>
        <taxon>Pyriculariaceae</taxon>
        <taxon>Pyricularia</taxon>
    </lineage>
</organism>
<name>A0A6P8B5A3_PYRGI</name>
<evidence type="ECO:0000313" key="3">
    <source>
        <dbReference type="RefSeq" id="XP_030982411.1"/>
    </source>
</evidence>
<sequence>MTLSSRFANNERVPIWAGSSKIRNVWLDTMLRGGKYETKEERAPYTPQPLGLYNLKHITAPESVVGQLYSKPPLIEVIICYEKESGRKDSSKSSTGKNSTKGDTSQKAAGSSKEAKTSTNSASDRICKVCSCIKASELHADTCPYR</sequence>
<dbReference type="Proteomes" id="UP000515153">
    <property type="component" value="Chromosome I"/>
</dbReference>
<evidence type="ECO:0000313" key="2">
    <source>
        <dbReference type="Proteomes" id="UP000515153"/>
    </source>
</evidence>
<feature type="region of interest" description="Disordered" evidence="1">
    <location>
        <begin position="85"/>
        <end position="124"/>
    </location>
</feature>
<reference evidence="3" key="3">
    <citation type="submission" date="2025-08" db="UniProtKB">
        <authorList>
            <consortium name="RefSeq"/>
        </authorList>
    </citation>
    <scope>IDENTIFICATION</scope>
    <source>
        <strain evidence="3">NI907</strain>
    </source>
</reference>
<dbReference type="RefSeq" id="XP_030982411.1">
    <property type="nucleotide sequence ID" value="XM_031126201.1"/>
</dbReference>
<dbReference type="AlphaFoldDB" id="A0A6P8B5A3"/>
<dbReference type="GeneID" id="41961110"/>
<reference evidence="2 3" key="1">
    <citation type="journal article" date="2019" name="Mol. Biol. Evol.">
        <title>Blast fungal genomes show frequent chromosomal changes, gene gains and losses, and effector gene turnover.</title>
        <authorList>
            <person name="Gomez Luciano L.B."/>
            <person name="Jason Tsai I."/>
            <person name="Chuma I."/>
            <person name="Tosa Y."/>
            <person name="Chen Y.H."/>
            <person name="Li J.Y."/>
            <person name="Li M.Y."/>
            <person name="Jade Lu M.Y."/>
            <person name="Nakayashiki H."/>
            <person name="Li W.H."/>
        </authorList>
    </citation>
    <scope>NUCLEOTIDE SEQUENCE [LARGE SCALE GENOMIC DNA]</scope>
    <source>
        <strain evidence="2 3">NI907</strain>
    </source>
</reference>
<dbReference type="KEGG" id="pgri:PgNI_06174"/>
<gene>
    <name evidence="3" type="ORF">PgNI_06174</name>
</gene>
<evidence type="ECO:0000256" key="1">
    <source>
        <dbReference type="SAM" id="MobiDB-lite"/>
    </source>
</evidence>